<reference evidence="8" key="1">
    <citation type="journal article" date="2014" name="Int. J. Syst. Evol. Microbiol.">
        <title>Complete genome sequence of Corynebacterium casei LMG S-19264T (=DSM 44701T), isolated from a smear-ripened cheese.</title>
        <authorList>
            <consortium name="US DOE Joint Genome Institute (JGI-PGF)"/>
            <person name="Walter F."/>
            <person name="Albersmeier A."/>
            <person name="Kalinowski J."/>
            <person name="Ruckert C."/>
        </authorList>
    </citation>
    <scope>NUCLEOTIDE SEQUENCE</scope>
    <source>
        <strain evidence="8">CGMCC 1.12160</strain>
    </source>
</reference>
<feature type="domain" description="PIN" evidence="7">
    <location>
        <begin position="3"/>
        <end position="120"/>
    </location>
</feature>
<dbReference type="PANTHER" id="PTHR35901:SF1">
    <property type="entry name" value="EXONUCLEASE VAPC9"/>
    <property type="match status" value="1"/>
</dbReference>
<evidence type="ECO:0000256" key="5">
    <source>
        <dbReference type="ARBA" id="ARBA00022842"/>
    </source>
</evidence>
<comment type="function">
    <text evidence="6">Toxic component of a toxin-antitoxin (TA) system. An RNase.</text>
</comment>
<protein>
    <recommendedName>
        <fullName evidence="6">Ribonuclease VapC</fullName>
        <shortName evidence="6">RNase VapC</shortName>
        <ecNumber evidence="6">3.1.-.-</ecNumber>
    </recommendedName>
    <alternativeName>
        <fullName evidence="6">Toxin VapC</fullName>
    </alternativeName>
</protein>
<comment type="cofactor">
    <cofactor evidence="6">
        <name>Mg(2+)</name>
        <dbReference type="ChEBI" id="CHEBI:18420"/>
    </cofactor>
</comment>
<gene>
    <name evidence="6" type="primary">vapC</name>
    <name evidence="8" type="ORF">GCM10011366_30560</name>
</gene>
<evidence type="ECO:0000259" key="7">
    <source>
        <dbReference type="Pfam" id="PF01850"/>
    </source>
</evidence>
<proteinExistence type="inferred from homology"/>
<keyword evidence="4 6" id="KW-0378">Hydrolase</keyword>
<reference evidence="8" key="2">
    <citation type="submission" date="2020-09" db="EMBL/GenBank/DDBJ databases">
        <authorList>
            <person name="Sun Q."/>
            <person name="Zhou Y."/>
        </authorList>
    </citation>
    <scope>NUCLEOTIDE SEQUENCE</scope>
    <source>
        <strain evidence="8">CGMCC 1.12160</strain>
    </source>
</reference>
<name>A0A917BY18_9MICO</name>
<dbReference type="InterPro" id="IPR029060">
    <property type="entry name" value="PIN-like_dom_sf"/>
</dbReference>
<dbReference type="CDD" id="cd09873">
    <property type="entry name" value="PIN_Pae0151-like"/>
    <property type="match status" value="1"/>
</dbReference>
<dbReference type="Pfam" id="PF01850">
    <property type="entry name" value="PIN"/>
    <property type="match status" value="1"/>
</dbReference>
<dbReference type="Proteomes" id="UP000605670">
    <property type="component" value="Unassembled WGS sequence"/>
</dbReference>
<organism evidence="8 9">
    <name type="scientific">Ornithinimicrobium tianjinense</name>
    <dbReference type="NCBI Taxonomy" id="1195761"/>
    <lineage>
        <taxon>Bacteria</taxon>
        <taxon>Bacillati</taxon>
        <taxon>Actinomycetota</taxon>
        <taxon>Actinomycetes</taxon>
        <taxon>Micrococcales</taxon>
        <taxon>Ornithinimicrobiaceae</taxon>
        <taxon>Ornithinimicrobium</taxon>
    </lineage>
</organism>
<accession>A0A917BY18</accession>
<dbReference type="GO" id="GO:0000287">
    <property type="term" value="F:magnesium ion binding"/>
    <property type="evidence" value="ECO:0007669"/>
    <property type="project" value="UniProtKB-UniRule"/>
</dbReference>
<evidence type="ECO:0000256" key="3">
    <source>
        <dbReference type="ARBA" id="ARBA00022723"/>
    </source>
</evidence>
<keyword evidence="2 6" id="KW-0540">Nuclease</keyword>
<comment type="caution">
    <text evidence="8">The sequence shown here is derived from an EMBL/GenBank/DDBJ whole genome shotgun (WGS) entry which is preliminary data.</text>
</comment>
<evidence type="ECO:0000256" key="4">
    <source>
        <dbReference type="ARBA" id="ARBA00022801"/>
    </source>
</evidence>
<dbReference type="PANTHER" id="PTHR35901">
    <property type="entry name" value="RIBONUCLEASE VAPC3"/>
    <property type="match status" value="1"/>
</dbReference>
<evidence type="ECO:0000256" key="6">
    <source>
        <dbReference type="HAMAP-Rule" id="MF_00265"/>
    </source>
</evidence>
<keyword evidence="6" id="KW-0800">Toxin</keyword>
<dbReference type="GO" id="GO:0004540">
    <property type="term" value="F:RNA nuclease activity"/>
    <property type="evidence" value="ECO:0007669"/>
    <property type="project" value="InterPro"/>
</dbReference>
<keyword evidence="9" id="KW-1185">Reference proteome</keyword>
<dbReference type="AlphaFoldDB" id="A0A917BY18"/>
<keyword evidence="1 6" id="KW-1277">Toxin-antitoxin system</keyword>
<dbReference type="GO" id="GO:0016787">
    <property type="term" value="F:hydrolase activity"/>
    <property type="evidence" value="ECO:0007669"/>
    <property type="project" value="UniProtKB-KW"/>
</dbReference>
<dbReference type="Gene3D" id="3.40.50.1010">
    <property type="entry name" value="5'-nuclease"/>
    <property type="match status" value="1"/>
</dbReference>
<feature type="binding site" evidence="6">
    <location>
        <position position="5"/>
    </location>
    <ligand>
        <name>Mg(2+)</name>
        <dbReference type="ChEBI" id="CHEBI:18420"/>
    </ligand>
</feature>
<dbReference type="InterPro" id="IPR002716">
    <property type="entry name" value="PIN_dom"/>
</dbReference>
<dbReference type="EMBL" id="BMEM01000008">
    <property type="protein sequence ID" value="GGF60576.1"/>
    <property type="molecule type" value="Genomic_DNA"/>
</dbReference>
<dbReference type="RefSeq" id="WP_188432299.1">
    <property type="nucleotide sequence ID" value="NZ_BAABKH010000012.1"/>
</dbReference>
<feature type="binding site" evidence="6">
    <location>
        <position position="95"/>
    </location>
    <ligand>
        <name>Mg(2+)</name>
        <dbReference type="ChEBI" id="CHEBI:18420"/>
    </ligand>
</feature>
<evidence type="ECO:0000256" key="1">
    <source>
        <dbReference type="ARBA" id="ARBA00022649"/>
    </source>
</evidence>
<evidence type="ECO:0000313" key="9">
    <source>
        <dbReference type="Proteomes" id="UP000605670"/>
    </source>
</evidence>
<dbReference type="HAMAP" id="MF_00265">
    <property type="entry name" value="VapC_Nob1"/>
    <property type="match status" value="1"/>
</dbReference>
<evidence type="ECO:0000313" key="8">
    <source>
        <dbReference type="EMBL" id="GGF60576.1"/>
    </source>
</evidence>
<sequence>MLVVDASVLAVALLDDGPDGDHLRARLRGEDLAAPSLIDLEVVSVWRGLARSGQLDARRLAFALDDLRALPLQRVDHRALLMRCWELRENLTVYDASYVALAEALQATLLTGDRRIARAPGPTCPIEVVKPPSRPH</sequence>
<dbReference type="InterPro" id="IPR022907">
    <property type="entry name" value="VapC_family"/>
</dbReference>
<dbReference type="InterPro" id="IPR051619">
    <property type="entry name" value="TypeII_TA_RNase_PINc/VapC"/>
</dbReference>
<dbReference type="GO" id="GO:0090729">
    <property type="term" value="F:toxin activity"/>
    <property type="evidence" value="ECO:0007669"/>
    <property type="project" value="UniProtKB-KW"/>
</dbReference>
<comment type="similarity">
    <text evidence="6">Belongs to the PINc/VapC protein family.</text>
</comment>
<dbReference type="EC" id="3.1.-.-" evidence="6"/>
<dbReference type="InterPro" id="IPR044153">
    <property type="entry name" value="PIN_Pae0151-like"/>
</dbReference>
<keyword evidence="5 6" id="KW-0460">Magnesium</keyword>
<evidence type="ECO:0000256" key="2">
    <source>
        <dbReference type="ARBA" id="ARBA00022722"/>
    </source>
</evidence>
<keyword evidence="3 6" id="KW-0479">Metal-binding</keyword>
<dbReference type="SUPFAM" id="SSF88723">
    <property type="entry name" value="PIN domain-like"/>
    <property type="match status" value="1"/>
</dbReference>